<comment type="caution">
    <text evidence="1">The sequence shown here is derived from an EMBL/GenBank/DDBJ whole genome shotgun (WGS) entry which is preliminary data.</text>
</comment>
<dbReference type="AlphaFoldDB" id="A0A0M2PX38"/>
<reference evidence="1" key="1">
    <citation type="submission" date="2012-04" db="EMBL/GenBank/DDBJ databases">
        <authorList>
            <person name="Borisov I.G."/>
            <person name="Ivanikova N.V."/>
            <person name="Pinevich A.V."/>
        </authorList>
    </citation>
    <scope>NUCLEOTIDE SEQUENCE [LARGE SCALE GENOMIC DNA]</scope>
    <source>
        <strain evidence="1">CALU 1027</strain>
    </source>
</reference>
<sequence length="196" mass="22377">MRIQFTALQSVALSISQEIVPVEHYLRQPQRLIYALIEPERVEQRSASLFRFKLSPLKFLMLKIEPTVDLKVWTGADGVLRLQSMATQLKGLETFDTGFDLKLIGNLAPYRRGQKTELRGQADLMVQVDLPPSWVFMSRTLVQATGNALLKSVLTTMRQRLERQLLQDYENWVKSQSLESMTGRSTHGLREVALSS</sequence>
<dbReference type="InterPro" id="IPR018971">
    <property type="entry name" value="DUF1997"/>
</dbReference>
<evidence type="ECO:0008006" key="3">
    <source>
        <dbReference type="Google" id="ProtNLM"/>
    </source>
</evidence>
<dbReference type="PANTHER" id="PTHR34133">
    <property type="entry name" value="OS07G0633000 PROTEIN"/>
    <property type="match status" value="1"/>
</dbReference>
<gene>
    <name evidence="1" type="ORF">PROH_15980</name>
</gene>
<evidence type="ECO:0000313" key="1">
    <source>
        <dbReference type="EMBL" id="KKI99238.1"/>
    </source>
</evidence>
<dbReference type="EMBL" id="AJTX02000006">
    <property type="protein sequence ID" value="KKI99238.1"/>
    <property type="molecule type" value="Genomic_DNA"/>
</dbReference>
<dbReference type="Proteomes" id="UP000034681">
    <property type="component" value="Unassembled WGS sequence"/>
</dbReference>
<dbReference type="PANTHER" id="PTHR34133:SF8">
    <property type="entry name" value="OS07G0633000 PROTEIN"/>
    <property type="match status" value="1"/>
</dbReference>
<name>A0A0M2PX38_PROHO</name>
<dbReference type="Pfam" id="PF09366">
    <property type="entry name" value="DUF1997"/>
    <property type="match status" value="1"/>
</dbReference>
<protein>
    <recommendedName>
        <fullName evidence="3">DUF1997 domain-containing protein</fullName>
    </recommendedName>
</protein>
<keyword evidence="2" id="KW-1185">Reference proteome</keyword>
<dbReference type="STRING" id="317619.GCA_000332315_02371"/>
<organism evidence="1 2">
    <name type="scientific">Prochlorothrix hollandica PCC 9006 = CALU 1027</name>
    <dbReference type="NCBI Taxonomy" id="317619"/>
    <lineage>
        <taxon>Bacteria</taxon>
        <taxon>Bacillati</taxon>
        <taxon>Cyanobacteriota</taxon>
        <taxon>Cyanophyceae</taxon>
        <taxon>Prochlorotrichales</taxon>
        <taxon>Prochlorotrichaceae</taxon>
        <taxon>Prochlorothrix</taxon>
    </lineage>
</organism>
<proteinExistence type="predicted"/>
<accession>A0A0M2PX38</accession>
<evidence type="ECO:0000313" key="2">
    <source>
        <dbReference type="Proteomes" id="UP000034681"/>
    </source>
</evidence>